<dbReference type="InterPro" id="IPR025877">
    <property type="entry name" value="MobA-like_NTP_Trfase"/>
</dbReference>
<sequence length="222" mass="24507">HGRPMVMYVVETAEKCVKDNIVLVIGNQAETVRKMVSQHPKVSFATQDDPLGTGHAVLSALPYLSEGIEQVVILCGDVPLITADTVLGLINDHVSARRDITVLGSQIDNPKGYGRILFDANRHVFGIVEESEATKQQKRIKIINSGAYCVKKNFLFDSIKKIKPDNIKGEFYLTDIIGIGYRGGKNIGVLIGSNNNEILGINTRQDLKRVENMMKNRSSKKS</sequence>
<evidence type="ECO:0000256" key="1">
    <source>
        <dbReference type="ARBA" id="ARBA00012457"/>
    </source>
</evidence>
<dbReference type="PANTHER" id="PTHR43584">
    <property type="entry name" value="NUCLEOTIDYL TRANSFERASE"/>
    <property type="match status" value="1"/>
</dbReference>
<comment type="catalytic activity">
    <reaction evidence="4">
        <text>N-acetyl-alpha-D-glucosamine 1-phosphate + UTP + H(+) = UDP-N-acetyl-alpha-D-glucosamine + diphosphate</text>
        <dbReference type="Rhea" id="RHEA:13509"/>
        <dbReference type="ChEBI" id="CHEBI:15378"/>
        <dbReference type="ChEBI" id="CHEBI:33019"/>
        <dbReference type="ChEBI" id="CHEBI:46398"/>
        <dbReference type="ChEBI" id="CHEBI:57705"/>
        <dbReference type="ChEBI" id="CHEBI:57776"/>
        <dbReference type="EC" id="2.7.7.23"/>
    </reaction>
</comment>
<dbReference type="AlphaFoldDB" id="A0A0F9C1A3"/>
<dbReference type="GO" id="GO:0003977">
    <property type="term" value="F:UDP-N-acetylglucosamine diphosphorylase activity"/>
    <property type="evidence" value="ECO:0007669"/>
    <property type="project" value="UniProtKB-EC"/>
</dbReference>
<dbReference type="EMBL" id="LAZR01035261">
    <property type="protein sequence ID" value="KKL27985.1"/>
    <property type="molecule type" value="Genomic_DNA"/>
</dbReference>
<dbReference type="SUPFAM" id="SSF53448">
    <property type="entry name" value="Nucleotide-diphospho-sugar transferases"/>
    <property type="match status" value="1"/>
</dbReference>
<feature type="non-terminal residue" evidence="6">
    <location>
        <position position="1"/>
    </location>
</feature>
<protein>
    <recommendedName>
        <fullName evidence="1">UDP-N-acetylglucosamine diphosphorylase</fullName>
        <ecNumber evidence="1">2.7.7.23</ecNumber>
    </recommendedName>
</protein>
<organism evidence="6">
    <name type="scientific">marine sediment metagenome</name>
    <dbReference type="NCBI Taxonomy" id="412755"/>
    <lineage>
        <taxon>unclassified sequences</taxon>
        <taxon>metagenomes</taxon>
        <taxon>ecological metagenomes</taxon>
    </lineage>
</organism>
<evidence type="ECO:0000313" key="6">
    <source>
        <dbReference type="EMBL" id="KKL27985.1"/>
    </source>
</evidence>
<gene>
    <name evidence="6" type="ORF">LCGC14_2379660</name>
</gene>
<evidence type="ECO:0000256" key="2">
    <source>
        <dbReference type="ARBA" id="ARBA00022679"/>
    </source>
</evidence>
<dbReference type="InterPro" id="IPR029044">
    <property type="entry name" value="Nucleotide-diphossugar_trans"/>
</dbReference>
<dbReference type="PANTHER" id="PTHR43584:SF3">
    <property type="entry name" value="BIFUNCTIONAL PROTEIN GLMU"/>
    <property type="match status" value="1"/>
</dbReference>
<evidence type="ECO:0000259" key="5">
    <source>
        <dbReference type="Pfam" id="PF12804"/>
    </source>
</evidence>
<keyword evidence="3" id="KW-0548">Nucleotidyltransferase</keyword>
<keyword evidence="2" id="KW-0808">Transferase</keyword>
<comment type="caution">
    <text evidence="6">The sequence shown here is derived from an EMBL/GenBank/DDBJ whole genome shotgun (WGS) entry which is preliminary data.</text>
</comment>
<dbReference type="InterPro" id="IPR050065">
    <property type="entry name" value="GlmU-like"/>
</dbReference>
<dbReference type="Gene3D" id="3.90.550.10">
    <property type="entry name" value="Spore Coat Polysaccharide Biosynthesis Protein SpsA, Chain A"/>
    <property type="match status" value="1"/>
</dbReference>
<accession>A0A0F9C1A3</accession>
<evidence type="ECO:0000256" key="4">
    <source>
        <dbReference type="ARBA" id="ARBA00048493"/>
    </source>
</evidence>
<dbReference type="Pfam" id="PF12804">
    <property type="entry name" value="NTP_transf_3"/>
    <property type="match status" value="1"/>
</dbReference>
<evidence type="ECO:0000256" key="3">
    <source>
        <dbReference type="ARBA" id="ARBA00022695"/>
    </source>
</evidence>
<reference evidence="6" key="1">
    <citation type="journal article" date="2015" name="Nature">
        <title>Complex archaea that bridge the gap between prokaryotes and eukaryotes.</title>
        <authorList>
            <person name="Spang A."/>
            <person name="Saw J.H."/>
            <person name="Jorgensen S.L."/>
            <person name="Zaremba-Niedzwiedzka K."/>
            <person name="Martijn J."/>
            <person name="Lind A.E."/>
            <person name="van Eijk R."/>
            <person name="Schleper C."/>
            <person name="Guy L."/>
            <person name="Ettema T.J."/>
        </authorList>
    </citation>
    <scope>NUCLEOTIDE SEQUENCE</scope>
</reference>
<feature type="domain" description="MobA-like NTP transferase" evidence="5">
    <location>
        <begin position="1"/>
        <end position="120"/>
    </location>
</feature>
<proteinExistence type="predicted"/>
<dbReference type="EC" id="2.7.7.23" evidence="1"/>
<dbReference type="CDD" id="cd02540">
    <property type="entry name" value="GT2_GlmU_N_bac"/>
    <property type="match status" value="1"/>
</dbReference>
<name>A0A0F9C1A3_9ZZZZ</name>